<evidence type="ECO:0000256" key="1">
    <source>
        <dbReference type="ARBA" id="ARBA00022737"/>
    </source>
</evidence>
<gene>
    <name evidence="3" type="ORF">WN55_09021</name>
</gene>
<keyword evidence="1" id="KW-0677">Repeat</keyword>
<feature type="region of interest" description="Disordered" evidence="2">
    <location>
        <begin position="455"/>
        <end position="722"/>
    </location>
</feature>
<name>A0A154P9Q7_DUFNO</name>
<dbReference type="InterPro" id="IPR042401">
    <property type="entry name" value="SPMAP2-like"/>
</dbReference>
<feature type="compositionally biased region" description="Basic residues" evidence="2">
    <location>
        <begin position="678"/>
        <end position="687"/>
    </location>
</feature>
<dbReference type="AlphaFoldDB" id="A0A154P9Q7"/>
<evidence type="ECO:0000256" key="2">
    <source>
        <dbReference type="SAM" id="MobiDB-lite"/>
    </source>
</evidence>
<dbReference type="SMART" id="SM00705">
    <property type="entry name" value="THEG"/>
    <property type="match status" value="9"/>
</dbReference>
<organism evidence="3 4">
    <name type="scientific">Dufourea novaeangliae</name>
    <name type="common">Sweat bee</name>
    <dbReference type="NCBI Taxonomy" id="178035"/>
    <lineage>
        <taxon>Eukaryota</taxon>
        <taxon>Metazoa</taxon>
        <taxon>Ecdysozoa</taxon>
        <taxon>Arthropoda</taxon>
        <taxon>Hexapoda</taxon>
        <taxon>Insecta</taxon>
        <taxon>Pterygota</taxon>
        <taxon>Neoptera</taxon>
        <taxon>Endopterygota</taxon>
        <taxon>Hymenoptera</taxon>
        <taxon>Apocrita</taxon>
        <taxon>Aculeata</taxon>
        <taxon>Apoidea</taxon>
        <taxon>Anthophila</taxon>
        <taxon>Halictidae</taxon>
        <taxon>Rophitinae</taxon>
        <taxon>Dufourea</taxon>
    </lineage>
</organism>
<feature type="compositionally biased region" description="Basic and acidic residues" evidence="2">
    <location>
        <begin position="593"/>
        <end position="607"/>
    </location>
</feature>
<dbReference type="InterPro" id="IPR006623">
    <property type="entry name" value="THEG"/>
</dbReference>
<feature type="compositionally biased region" description="Basic and acidic residues" evidence="2">
    <location>
        <begin position="688"/>
        <end position="716"/>
    </location>
</feature>
<dbReference type="Pfam" id="PF14912">
    <property type="entry name" value="THEG"/>
    <property type="match status" value="5"/>
</dbReference>
<dbReference type="PANTHER" id="PTHR15901:SF16">
    <property type="entry name" value="TESTICULAR HAPLOID EXPRESSED GENE PROTEIN"/>
    <property type="match status" value="1"/>
</dbReference>
<feature type="region of interest" description="Disordered" evidence="2">
    <location>
        <begin position="151"/>
        <end position="214"/>
    </location>
</feature>
<feature type="compositionally biased region" description="Basic and acidic residues" evidence="2">
    <location>
        <begin position="473"/>
        <end position="486"/>
    </location>
</feature>
<evidence type="ECO:0000313" key="3">
    <source>
        <dbReference type="EMBL" id="KZC07958.1"/>
    </source>
</evidence>
<feature type="compositionally biased region" description="Gly residues" evidence="2">
    <location>
        <begin position="168"/>
        <end position="181"/>
    </location>
</feature>
<dbReference type="PANTHER" id="PTHR15901">
    <property type="entry name" value="TESTICULAR HAPLOID EXPRESSED GENE PROTEIN"/>
    <property type="match status" value="1"/>
</dbReference>
<proteinExistence type="predicted"/>
<accession>A0A154P9Q7</accession>
<sequence>MNTDVLDNTTPRYEKLAKPRRRIDRNSNHNAFDVKAGALSYQITDSLNKLAQPKRRPQSNVSAASDLLVKSTQASTVKYGTHKLINSDQQSKDAQESQKKKFLLDTYARIVAARNKRCSKRLQDLARPKDYSNRAEPCEDFDNYFQRMNKNMPSRVRKPSVSSKATGSGKGAIPGKGGIPIKGGARSKGTPTKETSTKRGRPQRRRGTKAKDKIRRGKYTLKLKGWLKTPADWTRFNAWTKVNALPKKVPAPEPIVRPSKPLSQLRKRMKVLARHRERPDLSVHCRLDFSISKATLKFKPSEKLLLLAIPNVRLCDYGRVFYKVSPAALKYEASDRIRELSLPRGTKIEKDNCGESVKTKGSCSSLTSEDKQCIDEGRLNELAMSKKVMYSSNELSPEEIARLFTPFGVKRTALLYKITPWMDYLALPKYVAIKYMKEEPAKTWKKRIIKEGEERGKSALAKQQKKGGRKRKYSEIKEGESKKGEGDDGDKGDEEKDEDKQKTTEEKEKQAKKRKLEKHAWRYTPYPCQDDPYNVKKGALKGKVPPGTEKLAKPNVRESTAVKANPFGVRKSALSASASGRVETLAKPNRPRSPVERKPPREKDEYGKPIFELPPYGKVLPKTKPYKMGECPSKEKKKVRKKRPIDPIAYEQTYDPCIFPELAKKQKRERKRAEKLSPKKSKKRRQRATKDQPKKGEQDQEPEEKQEQEEGQKKNQEEEETE</sequence>
<feature type="compositionally biased region" description="Basic residues" evidence="2">
    <location>
        <begin position="463"/>
        <end position="472"/>
    </location>
</feature>
<dbReference type="OrthoDB" id="25466at2759"/>
<feature type="compositionally biased region" description="Basic and acidic residues" evidence="2">
    <location>
        <begin position="498"/>
        <end position="509"/>
    </location>
</feature>
<dbReference type="EMBL" id="KQ434839">
    <property type="protein sequence ID" value="KZC07958.1"/>
    <property type="molecule type" value="Genomic_DNA"/>
</dbReference>
<feature type="compositionally biased region" description="Basic residues" evidence="2">
    <location>
        <begin position="198"/>
        <end position="214"/>
    </location>
</feature>
<protein>
    <submittedName>
        <fullName evidence="3">Uncharacterized protein</fullName>
    </submittedName>
</protein>
<dbReference type="Proteomes" id="UP000076502">
    <property type="component" value="Unassembled WGS sequence"/>
</dbReference>
<keyword evidence="4" id="KW-1185">Reference proteome</keyword>
<feature type="compositionally biased region" description="Acidic residues" evidence="2">
    <location>
        <begin position="487"/>
        <end position="497"/>
    </location>
</feature>
<reference evidence="3 4" key="1">
    <citation type="submission" date="2015-07" db="EMBL/GenBank/DDBJ databases">
        <title>The genome of Dufourea novaeangliae.</title>
        <authorList>
            <person name="Pan H."/>
            <person name="Kapheim K."/>
        </authorList>
    </citation>
    <scope>NUCLEOTIDE SEQUENCE [LARGE SCALE GENOMIC DNA]</scope>
    <source>
        <strain evidence="3">0120121106</strain>
        <tissue evidence="3">Whole body</tissue>
    </source>
</reference>
<evidence type="ECO:0000313" key="4">
    <source>
        <dbReference type="Proteomes" id="UP000076502"/>
    </source>
</evidence>